<reference evidence="2 3" key="1">
    <citation type="journal article" date="2020" name="Nature">
        <title>Six reference-quality genomes reveal evolution of bat adaptations.</title>
        <authorList>
            <person name="Jebb D."/>
            <person name="Huang Z."/>
            <person name="Pippel M."/>
            <person name="Hughes G.M."/>
            <person name="Lavrichenko K."/>
            <person name="Devanna P."/>
            <person name="Winkler S."/>
            <person name="Jermiin L.S."/>
            <person name="Skirmuntt E.C."/>
            <person name="Katzourakis A."/>
            <person name="Burkitt-Gray L."/>
            <person name="Ray D.A."/>
            <person name="Sullivan K.A.M."/>
            <person name="Roscito J.G."/>
            <person name="Kirilenko B.M."/>
            <person name="Davalos L.M."/>
            <person name="Corthals A.P."/>
            <person name="Power M.L."/>
            <person name="Jones G."/>
            <person name="Ransome R.D."/>
            <person name="Dechmann D.K.N."/>
            <person name="Locatelli A.G."/>
            <person name="Puechmaille S.J."/>
            <person name="Fedrigo O."/>
            <person name="Jarvis E.D."/>
            <person name="Hiller M."/>
            <person name="Vernes S.C."/>
            <person name="Myers E.W."/>
            <person name="Teeling E.C."/>
        </authorList>
    </citation>
    <scope>NUCLEOTIDE SEQUENCE [LARGE SCALE GENOMIC DNA]</scope>
    <source>
        <strain evidence="2">MRouAeg1</strain>
        <tissue evidence="2">Muscle</tissue>
    </source>
</reference>
<evidence type="ECO:0000313" key="2">
    <source>
        <dbReference type="EMBL" id="KAF6422714.1"/>
    </source>
</evidence>
<proteinExistence type="predicted"/>
<evidence type="ECO:0000313" key="3">
    <source>
        <dbReference type="Proteomes" id="UP000593571"/>
    </source>
</evidence>
<sequence length="128" mass="13367">MPCSHTRGQGAPPRFSPGEGIHNRPQATRGLLLPPRAAEGQGVCTPSLGGEILVRPEPCGLQTLSALPSSSSKIDFAIPHESAPGRPAPSQCQRLQISVSYKVQFLLPACHCARSLITLPTEASGHGA</sequence>
<evidence type="ECO:0000256" key="1">
    <source>
        <dbReference type="SAM" id="MobiDB-lite"/>
    </source>
</evidence>
<feature type="region of interest" description="Disordered" evidence="1">
    <location>
        <begin position="1"/>
        <end position="28"/>
    </location>
</feature>
<keyword evidence="3" id="KW-1185">Reference proteome</keyword>
<accession>A0A7J8DHK3</accession>
<protein>
    <submittedName>
        <fullName evidence="2">Uncharacterized protein</fullName>
    </submittedName>
</protein>
<dbReference type="Proteomes" id="UP000593571">
    <property type="component" value="Unassembled WGS sequence"/>
</dbReference>
<name>A0A7J8DHK3_ROUAE</name>
<gene>
    <name evidence="2" type="ORF">HJG63_008550</name>
</gene>
<comment type="caution">
    <text evidence="2">The sequence shown here is derived from an EMBL/GenBank/DDBJ whole genome shotgun (WGS) entry which is preliminary data.</text>
</comment>
<dbReference type="EMBL" id="JACASE010000012">
    <property type="protein sequence ID" value="KAF6422714.1"/>
    <property type="molecule type" value="Genomic_DNA"/>
</dbReference>
<dbReference type="AlphaFoldDB" id="A0A7J8DHK3"/>
<organism evidence="2 3">
    <name type="scientific">Rousettus aegyptiacus</name>
    <name type="common">Egyptian fruit bat</name>
    <name type="synonym">Pteropus aegyptiacus</name>
    <dbReference type="NCBI Taxonomy" id="9407"/>
    <lineage>
        <taxon>Eukaryota</taxon>
        <taxon>Metazoa</taxon>
        <taxon>Chordata</taxon>
        <taxon>Craniata</taxon>
        <taxon>Vertebrata</taxon>
        <taxon>Euteleostomi</taxon>
        <taxon>Mammalia</taxon>
        <taxon>Eutheria</taxon>
        <taxon>Laurasiatheria</taxon>
        <taxon>Chiroptera</taxon>
        <taxon>Yinpterochiroptera</taxon>
        <taxon>Pteropodoidea</taxon>
        <taxon>Pteropodidae</taxon>
        <taxon>Rousettinae</taxon>
        <taxon>Rousettus</taxon>
    </lineage>
</organism>